<evidence type="ECO:0000313" key="2">
    <source>
        <dbReference type="EMBL" id="GAA2511973.1"/>
    </source>
</evidence>
<feature type="compositionally biased region" description="Basic and acidic residues" evidence="1">
    <location>
        <begin position="81"/>
        <end position="97"/>
    </location>
</feature>
<proteinExistence type="predicted"/>
<dbReference type="EMBL" id="BAAASG010000017">
    <property type="protein sequence ID" value="GAA2511973.1"/>
    <property type="molecule type" value="Genomic_DNA"/>
</dbReference>
<comment type="caution">
    <text evidence="2">The sequence shown here is derived from an EMBL/GenBank/DDBJ whole genome shotgun (WGS) entry which is preliminary data.</text>
</comment>
<keyword evidence="3" id="KW-1185">Reference proteome</keyword>
<gene>
    <name evidence="2" type="ORF">GCM10010276_69060</name>
</gene>
<feature type="region of interest" description="Disordered" evidence="1">
    <location>
        <begin position="33"/>
        <end position="61"/>
    </location>
</feature>
<reference evidence="3" key="1">
    <citation type="journal article" date="2019" name="Int. J. Syst. Evol. Microbiol.">
        <title>The Global Catalogue of Microorganisms (GCM) 10K type strain sequencing project: providing services to taxonomists for standard genome sequencing and annotation.</title>
        <authorList>
            <consortium name="The Broad Institute Genomics Platform"/>
            <consortium name="The Broad Institute Genome Sequencing Center for Infectious Disease"/>
            <person name="Wu L."/>
            <person name="Ma J."/>
        </authorList>
    </citation>
    <scope>NUCLEOTIDE SEQUENCE [LARGE SCALE GENOMIC DNA]</scope>
    <source>
        <strain evidence="3">JCM 4395</strain>
    </source>
</reference>
<name>A0ABP6A7N6_STRLO</name>
<organism evidence="2 3">
    <name type="scientific">Streptomyces longisporus</name>
    <dbReference type="NCBI Taxonomy" id="1948"/>
    <lineage>
        <taxon>Bacteria</taxon>
        <taxon>Bacillati</taxon>
        <taxon>Actinomycetota</taxon>
        <taxon>Actinomycetes</taxon>
        <taxon>Kitasatosporales</taxon>
        <taxon>Streptomycetaceae</taxon>
        <taxon>Streptomyces</taxon>
    </lineage>
</organism>
<protein>
    <submittedName>
        <fullName evidence="2">Uncharacterized protein</fullName>
    </submittedName>
</protein>
<evidence type="ECO:0000256" key="1">
    <source>
        <dbReference type="SAM" id="MobiDB-lite"/>
    </source>
</evidence>
<sequence length="149" mass="15499">MSGITVGAGRWRGMWGLPGVRGMRDARGDAVETGGITLFSPSPADGRRPRPVRPHAATAGLPNADVTAALLRAGDTCGSADGRRIPDSGRIDDDAPGRRRIALPAVKRQAPGRRASPGQRSARRLRPDPAGLYAATAGLPALKQPAPAW</sequence>
<dbReference type="Proteomes" id="UP001501777">
    <property type="component" value="Unassembled WGS sequence"/>
</dbReference>
<evidence type="ECO:0000313" key="3">
    <source>
        <dbReference type="Proteomes" id="UP001501777"/>
    </source>
</evidence>
<accession>A0ABP6A7N6</accession>
<feature type="region of interest" description="Disordered" evidence="1">
    <location>
        <begin position="77"/>
        <end position="138"/>
    </location>
</feature>